<name>A0A9Q0KQY9_9MAGN</name>
<gene>
    <name evidence="1" type="ORF">NE237_000192</name>
</gene>
<keyword evidence="2" id="KW-1185">Reference proteome</keyword>
<accession>A0A9Q0KQY9</accession>
<evidence type="ECO:0000313" key="1">
    <source>
        <dbReference type="EMBL" id="KAJ4975086.1"/>
    </source>
</evidence>
<organism evidence="1 2">
    <name type="scientific">Protea cynaroides</name>
    <dbReference type="NCBI Taxonomy" id="273540"/>
    <lineage>
        <taxon>Eukaryota</taxon>
        <taxon>Viridiplantae</taxon>
        <taxon>Streptophyta</taxon>
        <taxon>Embryophyta</taxon>
        <taxon>Tracheophyta</taxon>
        <taxon>Spermatophyta</taxon>
        <taxon>Magnoliopsida</taxon>
        <taxon>Proteales</taxon>
        <taxon>Proteaceae</taxon>
        <taxon>Protea</taxon>
    </lineage>
</organism>
<proteinExistence type="predicted"/>
<dbReference type="EMBL" id="JAMYWD010000003">
    <property type="protein sequence ID" value="KAJ4975086.1"/>
    <property type="molecule type" value="Genomic_DNA"/>
</dbReference>
<evidence type="ECO:0000313" key="2">
    <source>
        <dbReference type="Proteomes" id="UP001141806"/>
    </source>
</evidence>
<comment type="caution">
    <text evidence="1">The sequence shown here is derived from an EMBL/GenBank/DDBJ whole genome shotgun (WGS) entry which is preliminary data.</text>
</comment>
<protein>
    <submittedName>
        <fullName evidence="1">Uncharacterized protein</fullName>
    </submittedName>
</protein>
<dbReference type="Proteomes" id="UP001141806">
    <property type="component" value="Unassembled WGS sequence"/>
</dbReference>
<reference evidence="1" key="1">
    <citation type="journal article" date="2023" name="Plant J.">
        <title>The genome of the king protea, Protea cynaroides.</title>
        <authorList>
            <person name="Chang J."/>
            <person name="Duong T.A."/>
            <person name="Schoeman C."/>
            <person name="Ma X."/>
            <person name="Roodt D."/>
            <person name="Barker N."/>
            <person name="Li Z."/>
            <person name="Van de Peer Y."/>
            <person name="Mizrachi E."/>
        </authorList>
    </citation>
    <scope>NUCLEOTIDE SEQUENCE</scope>
    <source>
        <tissue evidence="1">Young leaves</tissue>
    </source>
</reference>
<sequence length="115" mass="12608">MEDLLVVRRFALHTRIKKCRLVKELKWVALKGIWTKVNVDGCSLGNPRRSRMEDLIRDYSGGADWGGDKLLSGSVGCHSGAVLNSPLADYKSTLVSSHAPPCLAKGSQDCEESIH</sequence>
<dbReference type="AlphaFoldDB" id="A0A9Q0KQY9"/>